<feature type="compositionally biased region" description="Low complexity" evidence="1">
    <location>
        <begin position="35"/>
        <end position="44"/>
    </location>
</feature>
<dbReference type="GeneID" id="63823798"/>
<feature type="region of interest" description="Disordered" evidence="1">
    <location>
        <begin position="68"/>
        <end position="116"/>
    </location>
</feature>
<accession>A0A165HMK6</accession>
<dbReference type="RefSeq" id="XP_040769580.1">
    <property type="nucleotide sequence ID" value="XM_040906769.1"/>
</dbReference>
<evidence type="ECO:0000313" key="2">
    <source>
        <dbReference type="EMBL" id="KZT11932.1"/>
    </source>
</evidence>
<reference evidence="2 3" key="1">
    <citation type="journal article" date="2016" name="Mol. Biol. Evol.">
        <title>Comparative Genomics of Early-Diverging Mushroom-Forming Fungi Provides Insights into the Origins of Lignocellulose Decay Capabilities.</title>
        <authorList>
            <person name="Nagy L.G."/>
            <person name="Riley R."/>
            <person name="Tritt A."/>
            <person name="Adam C."/>
            <person name="Daum C."/>
            <person name="Floudas D."/>
            <person name="Sun H."/>
            <person name="Yadav J.S."/>
            <person name="Pangilinan J."/>
            <person name="Larsson K.H."/>
            <person name="Matsuura K."/>
            <person name="Barry K."/>
            <person name="Labutti K."/>
            <person name="Kuo R."/>
            <person name="Ohm R.A."/>
            <person name="Bhattacharya S.S."/>
            <person name="Shirouzu T."/>
            <person name="Yoshinaga Y."/>
            <person name="Martin F.M."/>
            <person name="Grigoriev I.V."/>
            <person name="Hibbett D.S."/>
        </authorList>
    </citation>
    <scope>NUCLEOTIDE SEQUENCE [LARGE SCALE GENOMIC DNA]</scope>
    <source>
        <strain evidence="2 3">93-53</strain>
    </source>
</reference>
<protein>
    <submittedName>
        <fullName evidence="2">Uncharacterized protein</fullName>
    </submittedName>
</protein>
<feature type="compositionally biased region" description="Basic and acidic residues" evidence="1">
    <location>
        <begin position="68"/>
        <end position="80"/>
    </location>
</feature>
<dbReference type="EMBL" id="KV427606">
    <property type="protein sequence ID" value="KZT11932.1"/>
    <property type="molecule type" value="Genomic_DNA"/>
</dbReference>
<gene>
    <name evidence="2" type="ORF">LAESUDRAFT_710465</name>
</gene>
<name>A0A165HMK6_9APHY</name>
<dbReference type="AlphaFoldDB" id="A0A165HMK6"/>
<keyword evidence="3" id="KW-1185">Reference proteome</keyword>
<sequence length="185" mass="20853">MYSCRIADAKNANNAYPRFDKQETRVGTESRNQDRTSPPTLRTRLTPRFHRTSMRNIGLLAAHFPHGGIEHQIGRDDRGTGHHRLRRRDKPVDSGNNTATPGRLHAQHRGTSGLSETPYKVSVAVNTHNTSDRQVPGASARDANDKPYEARISTRRGHKRDALHMEQDHRAPEDDQEHTASASDR</sequence>
<feature type="region of interest" description="Disordered" evidence="1">
    <location>
        <begin position="15"/>
        <end position="46"/>
    </location>
</feature>
<proteinExistence type="predicted"/>
<evidence type="ECO:0000313" key="3">
    <source>
        <dbReference type="Proteomes" id="UP000076871"/>
    </source>
</evidence>
<dbReference type="Proteomes" id="UP000076871">
    <property type="component" value="Unassembled WGS sequence"/>
</dbReference>
<feature type="compositionally biased region" description="Basic and acidic residues" evidence="1">
    <location>
        <begin position="160"/>
        <end position="173"/>
    </location>
</feature>
<organism evidence="2 3">
    <name type="scientific">Laetiporus sulphureus 93-53</name>
    <dbReference type="NCBI Taxonomy" id="1314785"/>
    <lineage>
        <taxon>Eukaryota</taxon>
        <taxon>Fungi</taxon>
        <taxon>Dikarya</taxon>
        <taxon>Basidiomycota</taxon>
        <taxon>Agaricomycotina</taxon>
        <taxon>Agaricomycetes</taxon>
        <taxon>Polyporales</taxon>
        <taxon>Laetiporus</taxon>
    </lineage>
</organism>
<evidence type="ECO:0000256" key="1">
    <source>
        <dbReference type="SAM" id="MobiDB-lite"/>
    </source>
</evidence>
<feature type="region of interest" description="Disordered" evidence="1">
    <location>
        <begin position="128"/>
        <end position="185"/>
    </location>
</feature>
<dbReference type="InParanoid" id="A0A165HMK6"/>
<feature type="compositionally biased region" description="Basic and acidic residues" evidence="1">
    <location>
        <begin position="18"/>
        <end position="34"/>
    </location>
</feature>